<dbReference type="InterPro" id="IPR002477">
    <property type="entry name" value="Peptidoglycan-bd-like"/>
</dbReference>
<evidence type="ECO:0000256" key="1">
    <source>
        <dbReference type="ARBA" id="ARBA00004752"/>
    </source>
</evidence>
<keyword evidence="5" id="KW-0573">Peptidoglycan synthesis</keyword>
<dbReference type="GO" id="GO:0071555">
    <property type="term" value="P:cell wall organization"/>
    <property type="evidence" value="ECO:0007669"/>
    <property type="project" value="UniProtKB-KW"/>
</dbReference>
<dbReference type="SUPFAM" id="SSF47090">
    <property type="entry name" value="PGBD-like"/>
    <property type="match status" value="1"/>
</dbReference>
<dbReference type="PANTHER" id="PTHR41533:SF2">
    <property type="entry name" value="BLR7131 PROTEIN"/>
    <property type="match status" value="1"/>
</dbReference>
<protein>
    <submittedName>
        <fullName evidence="10">L,D-transpeptidase family protein</fullName>
    </submittedName>
</protein>
<evidence type="ECO:0000256" key="3">
    <source>
        <dbReference type="ARBA" id="ARBA00022679"/>
    </source>
</evidence>
<evidence type="ECO:0000259" key="9">
    <source>
        <dbReference type="Pfam" id="PF20142"/>
    </source>
</evidence>
<evidence type="ECO:0000256" key="2">
    <source>
        <dbReference type="ARBA" id="ARBA00005992"/>
    </source>
</evidence>
<dbReference type="InterPro" id="IPR038063">
    <property type="entry name" value="Transpep_catalytic_dom"/>
</dbReference>
<dbReference type="InterPro" id="IPR052905">
    <property type="entry name" value="LD-transpeptidase_YkuD-like"/>
</dbReference>
<evidence type="ECO:0000313" key="10">
    <source>
        <dbReference type="EMBL" id="XCB28316.1"/>
    </source>
</evidence>
<dbReference type="GO" id="GO:0009252">
    <property type="term" value="P:peptidoglycan biosynthetic process"/>
    <property type="evidence" value="ECO:0007669"/>
    <property type="project" value="UniProtKB-KW"/>
</dbReference>
<dbReference type="EMBL" id="CP132932">
    <property type="protein sequence ID" value="XCB28316.1"/>
    <property type="molecule type" value="Genomic_DNA"/>
</dbReference>
<dbReference type="InterPro" id="IPR005490">
    <property type="entry name" value="LD_TPept_cat_dom"/>
</dbReference>
<dbReference type="InterPro" id="IPR036365">
    <property type="entry name" value="PGBD-like_sf"/>
</dbReference>
<dbReference type="AlphaFoldDB" id="A0AAU7ZJ24"/>
<dbReference type="Pfam" id="PF03734">
    <property type="entry name" value="YkuD"/>
    <property type="match status" value="1"/>
</dbReference>
<evidence type="ECO:0000256" key="4">
    <source>
        <dbReference type="ARBA" id="ARBA00022960"/>
    </source>
</evidence>
<feature type="domain" description="L,D-transpeptidase scaffold" evidence="9">
    <location>
        <begin position="77"/>
        <end position="216"/>
    </location>
</feature>
<dbReference type="Pfam" id="PF20142">
    <property type="entry name" value="Scaffold"/>
    <property type="match status" value="1"/>
</dbReference>
<dbReference type="Gene3D" id="2.40.440.10">
    <property type="entry name" value="L,D-transpeptidase catalytic domain-like"/>
    <property type="match status" value="1"/>
</dbReference>
<accession>A0AAU7ZJ24</accession>
<dbReference type="InterPro" id="IPR045380">
    <property type="entry name" value="LD_TPept_scaffold_dom"/>
</dbReference>
<sequence>MMKVSLRSACTASALTVLLLVGGCHRHRKSKSQPNTTAYADKLHEMVEKKVLPPEKVDTTKVPNLRWPNFSDYQSIVATFYDDRNYEVAWTRDGAPTASAKGFIQAFQDAATKGLIPEDYDAPRWADRVQALNSKSEDAISLFDVAMTVNVMRYISDQRMGRVNPSHFNFEIPVQDKKYDLAEFVSDNAVDATDVPKLITSVEPDSEEYRQTEAALAHYMDLAKKQGEAHADALPAVPKAISVGGTYAALPALLARLQLEGDAEPNATVASPTTFDPTLSDAVKHYQHRHGLTEDGKLTPQTIKSLNVPMDLRVAQLQDSLERWRWLPEPYLHARLMVNLPEFVLRGFDPDHKLDFTMRVVVGQVKGEHETPVFTHMMKYLVFRPYWSVPVDIARKELVPHIESNRGYLASKNFEVTNNKGIVQTDYTAHQVAQGAVMVREKPGPKNSLGLVKFIFPNQYDIYLHSTPAVSLFDQTRRDFSHGCIRVQKPADLATWVLQGQGEWDLDKVNEAMNSGPDNKTVSFKTPLPIVIFYLTAIVEDGGEVHFFDDIYNYDTEMQKVFSKGPPYPVKPEPIVPKTKEGETV</sequence>
<dbReference type="RefSeq" id="WP_353070159.1">
    <property type="nucleotide sequence ID" value="NZ_CP132932.1"/>
</dbReference>
<evidence type="ECO:0000259" key="8">
    <source>
        <dbReference type="Pfam" id="PF03734"/>
    </source>
</evidence>
<keyword evidence="3" id="KW-0808">Transferase</keyword>
<dbReference type="GO" id="GO:0016740">
    <property type="term" value="F:transferase activity"/>
    <property type="evidence" value="ECO:0007669"/>
    <property type="project" value="UniProtKB-KW"/>
</dbReference>
<feature type="domain" description="L,D-TPase catalytic" evidence="8">
    <location>
        <begin position="335"/>
        <end position="500"/>
    </location>
</feature>
<proteinExistence type="inferred from homology"/>
<reference evidence="10" key="2">
    <citation type="journal article" date="2024" name="Environ. Microbiol.">
        <title>Genome analysis and description of Tunturibacter gen. nov. expands the diversity of Terriglobia in tundra soils.</title>
        <authorList>
            <person name="Messyasz A."/>
            <person name="Mannisto M.K."/>
            <person name="Kerkhof L.J."/>
            <person name="Haggblom M.M."/>
        </authorList>
    </citation>
    <scope>NUCLEOTIDE SEQUENCE</scope>
    <source>
        <strain evidence="10">M8UP23</strain>
    </source>
</reference>
<gene>
    <name evidence="10" type="ORF">RBB75_08335</name>
</gene>
<keyword evidence="6" id="KW-0961">Cell wall biogenesis/degradation</keyword>
<comment type="similarity">
    <text evidence="2">Belongs to the YkuD family.</text>
</comment>
<dbReference type="Gene3D" id="1.10.101.10">
    <property type="entry name" value="PGBD-like superfamily/PGBD"/>
    <property type="match status" value="1"/>
</dbReference>
<evidence type="ECO:0000259" key="7">
    <source>
        <dbReference type="Pfam" id="PF01471"/>
    </source>
</evidence>
<dbReference type="Pfam" id="PF01471">
    <property type="entry name" value="PG_binding_1"/>
    <property type="match status" value="1"/>
</dbReference>
<dbReference type="SUPFAM" id="SSF141523">
    <property type="entry name" value="L,D-transpeptidase catalytic domain-like"/>
    <property type="match status" value="1"/>
</dbReference>
<feature type="domain" description="Peptidoglycan binding-like" evidence="7">
    <location>
        <begin position="268"/>
        <end position="306"/>
    </location>
</feature>
<dbReference type="GO" id="GO:0004180">
    <property type="term" value="F:carboxypeptidase activity"/>
    <property type="evidence" value="ECO:0007669"/>
    <property type="project" value="UniProtKB-ARBA"/>
</dbReference>
<evidence type="ECO:0000256" key="5">
    <source>
        <dbReference type="ARBA" id="ARBA00022984"/>
    </source>
</evidence>
<dbReference type="CDD" id="cd16913">
    <property type="entry name" value="YkuD_like"/>
    <property type="match status" value="1"/>
</dbReference>
<comment type="pathway">
    <text evidence="1">Cell wall biogenesis; peptidoglycan biosynthesis.</text>
</comment>
<organism evidence="10">
    <name type="scientific">Tunturiibacter empetritectus</name>
    <dbReference type="NCBI Taxonomy" id="3069691"/>
    <lineage>
        <taxon>Bacteria</taxon>
        <taxon>Pseudomonadati</taxon>
        <taxon>Acidobacteriota</taxon>
        <taxon>Terriglobia</taxon>
        <taxon>Terriglobales</taxon>
        <taxon>Acidobacteriaceae</taxon>
        <taxon>Tunturiibacter</taxon>
    </lineage>
</organism>
<dbReference type="KEGG" id="temp:RBB75_08335"/>
<name>A0AAU7ZJ24_9BACT</name>
<dbReference type="InterPro" id="IPR036366">
    <property type="entry name" value="PGBDSf"/>
</dbReference>
<dbReference type="PANTHER" id="PTHR41533">
    <property type="entry name" value="L,D-TRANSPEPTIDASE HI_1667-RELATED"/>
    <property type="match status" value="1"/>
</dbReference>
<evidence type="ECO:0000256" key="6">
    <source>
        <dbReference type="ARBA" id="ARBA00023316"/>
    </source>
</evidence>
<dbReference type="PROSITE" id="PS51257">
    <property type="entry name" value="PROKAR_LIPOPROTEIN"/>
    <property type="match status" value="1"/>
</dbReference>
<reference evidence="10" key="1">
    <citation type="submission" date="2023-08" db="EMBL/GenBank/DDBJ databases">
        <authorList>
            <person name="Messyasz A."/>
            <person name="Mannisto M.K."/>
            <person name="Kerkhof L.J."/>
            <person name="Haggblom M."/>
        </authorList>
    </citation>
    <scope>NUCLEOTIDE SEQUENCE</scope>
    <source>
        <strain evidence="10">M8UP23</strain>
    </source>
</reference>
<dbReference type="GO" id="GO:0008360">
    <property type="term" value="P:regulation of cell shape"/>
    <property type="evidence" value="ECO:0007669"/>
    <property type="project" value="UniProtKB-KW"/>
</dbReference>
<keyword evidence="4" id="KW-0133">Cell shape</keyword>